<evidence type="ECO:0000313" key="3">
    <source>
        <dbReference type="Proteomes" id="UP001595821"/>
    </source>
</evidence>
<dbReference type="AlphaFoldDB" id="A0ABD5NWX5"/>
<keyword evidence="1" id="KW-1133">Transmembrane helix</keyword>
<keyword evidence="1" id="KW-0472">Membrane</keyword>
<feature type="transmembrane region" description="Helical" evidence="1">
    <location>
        <begin position="43"/>
        <end position="63"/>
    </location>
</feature>
<dbReference type="Proteomes" id="UP001595821">
    <property type="component" value="Unassembled WGS sequence"/>
</dbReference>
<dbReference type="EMBL" id="JBHSDJ010000013">
    <property type="protein sequence ID" value="MFC4246260.1"/>
    <property type="molecule type" value="Genomic_DNA"/>
</dbReference>
<sequence length="202" mass="21254">MTDTDSESPSEDWIADALLDGSTYDRLRVRRFSYFKQPISQKLTWMSGLLALVALVAPIALTLPSSASETFPGRDPLTASPKVVLLGLFAVVVVFTAAGSLTAVELYRRRLEPVSETQAKRLLNLEELASLIGLVTGSAMILLTLGLFAVGYGGESALASFAGSGGGHPFEPSGTGLSVARLAVLSLTASGTVFSLRTQFVS</sequence>
<comment type="caution">
    <text evidence="2">The sequence shown here is derived from an EMBL/GenBank/DDBJ whole genome shotgun (WGS) entry which is preliminary data.</text>
</comment>
<evidence type="ECO:0000256" key="1">
    <source>
        <dbReference type="SAM" id="Phobius"/>
    </source>
</evidence>
<keyword evidence="1" id="KW-0812">Transmembrane</keyword>
<name>A0ABD5NWX5_9EURY</name>
<feature type="transmembrane region" description="Helical" evidence="1">
    <location>
        <begin position="174"/>
        <end position="196"/>
    </location>
</feature>
<evidence type="ECO:0000313" key="2">
    <source>
        <dbReference type="EMBL" id="MFC4246260.1"/>
    </source>
</evidence>
<gene>
    <name evidence="2" type="ORF">ACFOZ7_04525</name>
</gene>
<proteinExistence type="predicted"/>
<feature type="transmembrane region" description="Helical" evidence="1">
    <location>
        <begin position="83"/>
        <end position="107"/>
    </location>
</feature>
<evidence type="ECO:0008006" key="4">
    <source>
        <dbReference type="Google" id="ProtNLM"/>
    </source>
</evidence>
<accession>A0ABD5NWX5</accession>
<reference evidence="2 3" key="1">
    <citation type="journal article" date="2014" name="Int. J. Syst. Evol. Microbiol.">
        <title>Complete genome sequence of Corynebacterium casei LMG S-19264T (=DSM 44701T), isolated from a smear-ripened cheese.</title>
        <authorList>
            <consortium name="US DOE Joint Genome Institute (JGI-PGF)"/>
            <person name="Walter F."/>
            <person name="Albersmeier A."/>
            <person name="Kalinowski J."/>
            <person name="Ruckert C."/>
        </authorList>
    </citation>
    <scope>NUCLEOTIDE SEQUENCE [LARGE SCALE GENOMIC DNA]</scope>
    <source>
        <strain evidence="2 3">IBRC-M 10912</strain>
    </source>
</reference>
<organism evidence="2 3">
    <name type="scientific">Natribaculum luteum</name>
    <dbReference type="NCBI Taxonomy" id="1586232"/>
    <lineage>
        <taxon>Archaea</taxon>
        <taxon>Methanobacteriati</taxon>
        <taxon>Methanobacteriota</taxon>
        <taxon>Stenosarchaea group</taxon>
        <taxon>Halobacteria</taxon>
        <taxon>Halobacteriales</taxon>
        <taxon>Natrialbaceae</taxon>
        <taxon>Natribaculum</taxon>
    </lineage>
</organism>
<protein>
    <recommendedName>
        <fullName evidence="4">ABC transporter permease</fullName>
    </recommendedName>
</protein>
<feature type="transmembrane region" description="Helical" evidence="1">
    <location>
        <begin position="128"/>
        <end position="154"/>
    </location>
</feature>
<dbReference type="RefSeq" id="WP_246967696.1">
    <property type="nucleotide sequence ID" value="NZ_CP095397.1"/>
</dbReference>
<dbReference type="GeneID" id="71854965"/>